<name>A0AAV4RBH4_CAEEX</name>
<dbReference type="EMBL" id="BPLR01007526">
    <property type="protein sequence ID" value="GIY17570.1"/>
    <property type="molecule type" value="Genomic_DNA"/>
</dbReference>
<sequence>MPPPGFEPETWDTKGSDCIRRLDILTRQCNCAYFGLYKILDEGEQGKTSSIAISESQPEPNGNTLGHSGSRRFQERTTVR</sequence>
<dbReference type="AlphaFoldDB" id="A0AAV4RBH4"/>
<comment type="caution">
    <text evidence="2">The sequence shown here is derived from an EMBL/GenBank/DDBJ whole genome shotgun (WGS) entry which is preliminary data.</text>
</comment>
<proteinExistence type="predicted"/>
<keyword evidence="3" id="KW-1185">Reference proteome</keyword>
<feature type="compositionally biased region" description="Polar residues" evidence="1">
    <location>
        <begin position="47"/>
        <end position="67"/>
    </location>
</feature>
<evidence type="ECO:0000313" key="3">
    <source>
        <dbReference type="Proteomes" id="UP001054945"/>
    </source>
</evidence>
<evidence type="ECO:0000313" key="2">
    <source>
        <dbReference type="EMBL" id="GIY17570.1"/>
    </source>
</evidence>
<feature type="region of interest" description="Disordered" evidence="1">
    <location>
        <begin position="47"/>
        <end position="80"/>
    </location>
</feature>
<gene>
    <name evidence="2" type="ORF">CEXT_778011</name>
</gene>
<dbReference type="Proteomes" id="UP001054945">
    <property type="component" value="Unassembled WGS sequence"/>
</dbReference>
<evidence type="ECO:0000256" key="1">
    <source>
        <dbReference type="SAM" id="MobiDB-lite"/>
    </source>
</evidence>
<accession>A0AAV4RBH4</accession>
<protein>
    <submittedName>
        <fullName evidence="2">Uncharacterized protein</fullName>
    </submittedName>
</protein>
<organism evidence="2 3">
    <name type="scientific">Caerostris extrusa</name>
    <name type="common">Bark spider</name>
    <name type="synonym">Caerostris bankana</name>
    <dbReference type="NCBI Taxonomy" id="172846"/>
    <lineage>
        <taxon>Eukaryota</taxon>
        <taxon>Metazoa</taxon>
        <taxon>Ecdysozoa</taxon>
        <taxon>Arthropoda</taxon>
        <taxon>Chelicerata</taxon>
        <taxon>Arachnida</taxon>
        <taxon>Araneae</taxon>
        <taxon>Araneomorphae</taxon>
        <taxon>Entelegynae</taxon>
        <taxon>Araneoidea</taxon>
        <taxon>Araneidae</taxon>
        <taxon>Caerostris</taxon>
    </lineage>
</organism>
<reference evidence="2 3" key="1">
    <citation type="submission" date="2021-06" db="EMBL/GenBank/DDBJ databases">
        <title>Caerostris extrusa draft genome.</title>
        <authorList>
            <person name="Kono N."/>
            <person name="Arakawa K."/>
        </authorList>
    </citation>
    <scope>NUCLEOTIDE SEQUENCE [LARGE SCALE GENOMIC DNA]</scope>
</reference>